<protein>
    <submittedName>
        <fullName evidence="1">Putative secreted peptide</fullName>
    </submittedName>
</protein>
<sequence>MSVIYCFAISGSVLAVEGLIKKMFHITERSGSVPGAIRMGLPSGQLFSSHLMAPWWLVVPNPFTFD</sequence>
<dbReference type="AlphaFoldDB" id="A0A2M3ZX78"/>
<organism evidence="1">
    <name type="scientific">Anopheles braziliensis</name>
    <dbReference type="NCBI Taxonomy" id="58242"/>
    <lineage>
        <taxon>Eukaryota</taxon>
        <taxon>Metazoa</taxon>
        <taxon>Ecdysozoa</taxon>
        <taxon>Arthropoda</taxon>
        <taxon>Hexapoda</taxon>
        <taxon>Insecta</taxon>
        <taxon>Pterygota</taxon>
        <taxon>Neoptera</taxon>
        <taxon>Endopterygota</taxon>
        <taxon>Diptera</taxon>
        <taxon>Nematocera</taxon>
        <taxon>Culicoidea</taxon>
        <taxon>Culicidae</taxon>
        <taxon>Anophelinae</taxon>
        <taxon>Anopheles</taxon>
    </lineage>
</organism>
<evidence type="ECO:0000313" key="1">
    <source>
        <dbReference type="EMBL" id="MBW33153.1"/>
    </source>
</evidence>
<accession>A0A2M3ZX78</accession>
<name>A0A2M3ZX78_9DIPT</name>
<reference evidence="1" key="1">
    <citation type="submission" date="2018-01" db="EMBL/GenBank/DDBJ databases">
        <title>An insight into the sialome of Amazonian anophelines.</title>
        <authorList>
            <person name="Ribeiro J.M."/>
            <person name="Scarpassa V."/>
            <person name="Calvo E."/>
        </authorList>
    </citation>
    <scope>NUCLEOTIDE SEQUENCE</scope>
    <source>
        <tissue evidence="1">Salivary glands</tissue>
    </source>
</reference>
<dbReference type="EMBL" id="GGFM01012402">
    <property type="protein sequence ID" value="MBW33153.1"/>
    <property type="molecule type" value="Transcribed_RNA"/>
</dbReference>
<proteinExistence type="predicted"/>